<name>D1YZG4_METPS</name>
<dbReference type="InParanoid" id="D1YZG4"/>
<reference evidence="1 2" key="1">
    <citation type="journal article" date="2007" name="Appl. Environ. Microbiol.">
        <title>Isolation of key methanogens for global methane emission from rice paddy fields: a novel isolate affiliated with the clone cluster rice cluster I.</title>
        <authorList>
            <person name="Sakai S."/>
            <person name="Imachi H."/>
            <person name="Sekiguchi Y."/>
            <person name="Ohashi A."/>
            <person name="Harada H."/>
            <person name="Kamagata Y."/>
        </authorList>
    </citation>
    <scope>NUCLEOTIDE SEQUENCE [LARGE SCALE GENOMIC DNA]</scope>
    <source>
        <strain evidence="2">DSM 17711 / JCM 13418 / NBRC 101707 / SANAE</strain>
    </source>
</reference>
<dbReference type="GeneID" id="8682841"/>
<dbReference type="OrthoDB" id="69214at2157"/>
<reference evidence="1 2" key="2">
    <citation type="journal article" date="2008" name="Int. J. Syst. Evol. Microbiol.">
        <title>Methanocella paludicola gen. nov., sp. nov., a methane-producing archaeon, the first isolate of the lineage 'Rice Cluster I', and proposal of the new archaeal order Methanocellales ord. nov.</title>
        <authorList>
            <person name="Sakai S."/>
            <person name="Imachi H."/>
            <person name="Hanada S."/>
            <person name="Ohashi A."/>
            <person name="Harada H."/>
            <person name="Kamagata Y."/>
        </authorList>
    </citation>
    <scope>NUCLEOTIDE SEQUENCE [LARGE SCALE GENOMIC DNA]</scope>
    <source>
        <strain evidence="2">DSM 17711 / JCM 13418 / NBRC 101707 / SANAE</strain>
    </source>
</reference>
<reference evidence="2" key="3">
    <citation type="journal article" date="2011" name="PLoS ONE">
        <title>Genome sequence of a mesophilic hydrogenotrophic methanogen Methanocella paludicola, the first cultivated representative of the order Methanocellales.</title>
        <authorList>
            <person name="Sakai S."/>
            <person name="Takaki Y."/>
            <person name="Shimamura S."/>
            <person name="Sekine M."/>
            <person name="Tajima T."/>
            <person name="Kosugi H."/>
            <person name="Ichikawa N."/>
            <person name="Tasumi E."/>
            <person name="Hiraki A.T."/>
            <person name="Shimizu A."/>
            <person name="Kato Y."/>
            <person name="Nishiko R."/>
            <person name="Mori K."/>
            <person name="Fujita N."/>
            <person name="Imachi H."/>
            <person name="Takai K."/>
        </authorList>
    </citation>
    <scope>NUCLEOTIDE SEQUENCE [LARGE SCALE GENOMIC DNA]</scope>
    <source>
        <strain evidence="2">DSM 17711 / JCM 13418 / NBRC 101707 / SANAE</strain>
    </source>
</reference>
<dbReference type="Pfam" id="PF12675">
    <property type="entry name" value="DUF3795"/>
    <property type="match status" value="1"/>
</dbReference>
<organism evidence="1 2">
    <name type="scientific">Methanocella paludicola (strain DSM 17711 / JCM 13418 / NBRC 101707 / SANAE)</name>
    <dbReference type="NCBI Taxonomy" id="304371"/>
    <lineage>
        <taxon>Archaea</taxon>
        <taxon>Methanobacteriati</taxon>
        <taxon>Methanobacteriota</taxon>
        <taxon>Stenosarchaea group</taxon>
        <taxon>Methanomicrobia</taxon>
        <taxon>Methanocellales</taxon>
        <taxon>Methanocellaceae</taxon>
        <taxon>Methanocella</taxon>
    </lineage>
</organism>
<keyword evidence="2" id="KW-1185">Reference proteome</keyword>
<sequence length="184" mass="20724">MDIQYPEIGICGLSCRLCPRYHTEGESRCFGCKTESRMAAGCPFITCAIKKKHVEFCGDCEDSLSCDKWKKHREAGKSHDSFKCYQKLEDDIACIQEHGILQFVESQKVREELLKVMLQEFNEGRSKSYYCIAATVLTPDELRDALEEARRKAGGADVKSRSIALHAALDKAAAGKGRILRLRK</sequence>
<evidence type="ECO:0000313" key="2">
    <source>
        <dbReference type="Proteomes" id="UP000001882"/>
    </source>
</evidence>
<dbReference type="Proteomes" id="UP000001882">
    <property type="component" value="Chromosome"/>
</dbReference>
<protein>
    <recommendedName>
        <fullName evidence="3">DUF3795 domain-containing protein</fullName>
    </recommendedName>
</protein>
<gene>
    <name evidence="1" type="ordered locus">MCP_1764</name>
</gene>
<dbReference type="eggNOG" id="arCOG03571">
    <property type="taxonomic scope" value="Archaea"/>
</dbReference>
<evidence type="ECO:0000313" key="1">
    <source>
        <dbReference type="EMBL" id="BAI61836.1"/>
    </source>
</evidence>
<evidence type="ECO:0008006" key="3">
    <source>
        <dbReference type="Google" id="ProtNLM"/>
    </source>
</evidence>
<dbReference type="EMBL" id="AP011532">
    <property type="protein sequence ID" value="BAI61836.1"/>
    <property type="molecule type" value="Genomic_DNA"/>
</dbReference>
<dbReference type="STRING" id="304371.MCP_1764"/>
<dbReference type="RefSeq" id="WP_012900514.1">
    <property type="nucleotide sequence ID" value="NC_013665.1"/>
</dbReference>
<dbReference type="InterPro" id="IPR024227">
    <property type="entry name" value="DUF3795"/>
</dbReference>
<accession>D1YZG4</accession>
<proteinExistence type="predicted"/>
<dbReference type="AlphaFoldDB" id="D1YZG4"/>
<dbReference type="KEGG" id="mpd:MCP_1764"/>